<reference evidence="2 3" key="1">
    <citation type="submission" date="2016-11" db="EMBL/GenBank/DDBJ databases">
        <title>Paenibacillus species isolates.</title>
        <authorList>
            <person name="Beno S.M."/>
        </authorList>
    </citation>
    <scope>NUCLEOTIDE SEQUENCE [LARGE SCALE GENOMIC DNA]</scope>
    <source>
        <strain evidence="2 3">FSL R5-0378</strain>
    </source>
</reference>
<dbReference type="NCBIfam" id="TIGR03609">
    <property type="entry name" value="S_layer_CsaB"/>
    <property type="match status" value="1"/>
</dbReference>
<dbReference type="GO" id="GO:0016740">
    <property type="term" value="F:transferase activity"/>
    <property type="evidence" value="ECO:0007669"/>
    <property type="project" value="UniProtKB-KW"/>
</dbReference>
<dbReference type="InterPro" id="IPR007345">
    <property type="entry name" value="Polysacch_pyruvyl_Trfase"/>
</dbReference>
<dbReference type="InterPro" id="IPR019896">
    <property type="entry name" value="Polysacch_pyruvyl_Trfase_CsaB"/>
</dbReference>
<gene>
    <name evidence="2" type="ORF">BK138_28395</name>
</gene>
<dbReference type="AlphaFoldDB" id="A0A1R1EEG7"/>
<keyword evidence="3" id="KW-1185">Reference proteome</keyword>
<comment type="caution">
    <text evidence="2">The sequence shown here is derived from an EMBL/GenBank/DDBJ whole genome shotgun (WGS) entry which is preliminary data.</text>
</comment>
<evidence type="ECO:0000313" key="3">
    <source>
        <dbReference type="Proteomes" id="UP000187172"/>
    </source>
</evidence>
<dbReference type="PANTHER" id="PTHR36836:SF1">
    <property type="entry name" value="COLANIC ACID BIOSYNTHESIS PROTEIN WCAK"/>
    <property type="match status" value="1"/>
</dbReference>
<keyword evidence="2" id="KW-0808">Transferase</keyword>
<organism evidence="2 3">
    <name type="scientific">Paenibacillus rhizosphaerae</name>
    <dbReference type="NCBI Taxonomy" id="297318"/>
    <lineage>
        <taxon>Bacteria</taxon>
        <taxon>Bacillati</taxon>
        <taxon>Bacillota</taxon>
        <taxon>Bacilli</taxon>
        <taxon>Bacillales</taxon>
        <taxon>Paenibacillaceae</taxon>
        <taxon>Paenibacillus</taxon>
    </lineage>
</organism>
<dbReference type="RefSeq" id="WP_076174639.1">
    <property type="nucleotide sequence ID" value="NZ_MRTP01000012.1"/>
</dbReference>
<evidence type="ECO:0000313" key="2">
    <source>
        <dbReference type="EMBL" id="OMF50206.1"/>
    </source>
</evidence>
<dbReference type="PANTHER" id="PTHR36836">
    <property type="entry name" value="COLANIC ACID BIOSYNTHESIS PROTEIN WCAK"/>
    <property type="match status" value="1"/>
</dbReference>
<accession>A0A1R1EEG7</accession>
<sequence length="376" mass="41576">MGTTSQKTVVISGYYGFRNSGDEAVLQSILTALVERGKAAGVSIRPVVLSIDPEWTKATYGVDAVHRMKLGEVRQALKESSGLISGGGSLLQDATSPKTIPYYLGVIKLAQWLKKPVFIYSQGIGPVNRKLFHPFIKSVFNKCEYISVRDQESAHLLERMGLGWNRVQVVPDPVMGLTTGDKKPESLQQDAERPLPVIGISVRYWDPERRELQAMADGLSKLCQEQAVHLRFLPFHLPDDVKASQEIIDRMSDVSASGSVVSVSHDAVHPQEMLAEVGRCDVVIGMRLHSLIYAANQLVPMIGVSYDPKIDNFLKRLDLEPVGTSASLAPEALKSEVSRLLSENSLWQEANRERIAVLKEEAQAPAQHIIDFLQQQ</sequence>
<protein>
    <submittedName>
        <fullName evidence="2">Polysaccharide pyruvyl transferase CsaB</fullName>
    </submittedName>
</protein>
<dbReference type="EMBL" id="MRTP01000012">
    <property type="protein sequence ID" value="OMF50206.1"/>
    <property type="molecule type" value="Genomic_DNA"/>
</dbReference>
<evidence type="ECO:0000259" key="1">
    <source>
        <dbReference type="Pfam" id="PF04230"/>
    </source>
</evidence>
<proteinExistence type="predicted"/>
<name>A0A1R1EEG7_9BACL</name>
<feature type="domain" description="Polysaccharide pyruvyl transferase" evidence="1">
    <location>
        <begin position="19"/>
        <end position="308"/>
    </location>
</feature>
<dbReference type="Pfam" id="PF04230">
    <property type="entry name" value="PS_pyruv_trans"/>
    <property type="match status" value="1"/>
</dbReference>
<dbReference type="STRING" id="297318.BK138_28395"/>
<dbReference type="Proteomes" id="UP000187172">
    <property type="component" value="Unassembled WGS sequence"/>
</dbReference>